<reference evidence="3" key="1">
    <citation type="journal article" date="2015" name="Nat. Genet.">
        <title>The genome and transcriptome of the zoonotic hookworm Ancylostoma ceylanicum identify infection-specific gene families.</title>
        <authorList>
            <person name="Schwarz E.M."/>
            <person name="Hu Y."/>
            <person name="Antoshechkin I."/>
            <person name="Miller M.M."/>
            <person name="Sternberg P.W."/>
            <person name="Aroian R.V."/>
        </authorList>
    </citation>
    <scope>NUCLEOTIDE SEQUENCE</scope>
    <source>
        <strain evidence="3">HY135</strain>
    </source>
</reference>
<feature type="transmembrane region" description="Helical" evidence="1">
    <location>
        <begin position="80"/>
        <end position="100"/>
    </location>
</feature>
<dbReference type="EMBL" id="JARK01001370">
    <property type="protein sequence ID" value="EYC16194.1"/>
    <property type="molecule type" value="Genomic_DNA"/>
</dbReference>
<evidence type="ECO:0000256" key="1">
    <source>
        <dbReference type="SAM" id="Phobius"/>
    </source>
</evidence>
<comment type="caution">
    <text evidence="2">The sequence shown here is derived from an EMBL/GenBank/DDBJ whole genome shotgun (WGS) entry which is preliminary data.</text>
</comment>
<dbReference type="STRING" id="53326.A0A016ULD4"/>
<keyword evidence="1" id="KW-1133">Transmembrane helix</keyword>
<protein>
    <submittedName>
        <fullName evidence="2">Uncharacterized protein</fullName>
    </submittedName>
</protein>
<feature type="transmembrane region" description="Helical" evidence="1">
    <location>
        <begin position="33"/>
        <end position="51"/>
    </location>
</feature>
<feature type="transmembrane region" description="Helical" evidence="1">
    <location>
        <begin position="112"/>
        <end position="132"/>
    </location>
</feature>
<feature type="transmembrane region" description="Helical" evidence="1">
    <location>
        <begin position="7"/>
        <end position="27"/>
    </location>
</feature>
<organism evidence="2 3">
    <name type="scientific">Ancylostoma ceylanicum</name>
    <dbReference type="NCBI Taxonomy" id="53326"/>
    <lineage>
        <taxon>Eukaryota</taxon>
        <taxon>Metazoa</taxon>
        <taxon>Ecdysozoa</taxon>
        <taxon>Nematoda</taxon>
        <taxon>Chromadorea</taxon>
        <taxon>Rhabditida</taxon>
        <taxon>Rhabditina</taxon>
        <taxon>Rhabditomorpha</taxon>
        <taxon>Strongyloidea</taxon>
        <taxon>Ancylostomatidae</taxon>
        <taxon>Ancylostomatinae</taxon>
        <taxon>Ancylostoma</taxon>
    </lineage>
</organism>
<dbReference type="OrthoDB" id="5864807at2759"/>
<gene>
    <name evidence="2" type="primary">Acey_s0034.g2852</name>
    <name evidence="2" type="ORF">Y032_0034g2852</name>
</gene>
<keyword evidence="3" id="KW-1185">Reference proteome</keyword>
<dbReference type="AlphaFoldDB" id="A0A016ULD4"/>
<keyword evidence="1" id="KW-0812">Transmembrane</keyword>
<accession>A0A016ULD4</accession>
<feature type="transmembrane region" description="Helical" evidence="1">
    <location>
        <begin position="138"/>
        <end position="162"/>
    </location>
</feature>
<dbReference type="Proteomes" id="UP000024635">
    <property type="component" value="Unassembled WGS sequence"/>
</dbReference>
<sequence length="242" mass="26261">MNASSPARLLAIYGGTAFLVYIETNGFVKSSPAILLSLPVIALSLLTLTTTMQPEQRFTTSASFAILALSRYLLAADSSWPMMMFGYLLVSVGNLIYCYSFSSQIRLWSTELTIAVSIYLVLLFYYCFADLLMSIPSLVLVLLAALASSCVTIVGAGSVCLYGHVGDYDADQVCEIAVVFPQFPPIPRIPRSGVLYPPCGSDLPDSGQLPVCVEFIRGKDGDIANDIEMFLLFRTSASISRK</sequence>
<keyword evidence="1" id="KW-0472">Membrane</keyword>
<evidence type="ECO:0000313" key="2">
    <source>
        <dbReference type="EMBL" id="EYC16194.1"/>
    </source>
</evidence>
<evidence type="ECO:0000313" key="3">
    <source>
        <dbReference type="Proteomes" id="UP000024635"/>
    </source>
</evidence>
<proteinExistence type="predicted"/>
<name>A0A016ULD4_9BILA</name>